<dbReference type="GO" id="GO:0016491">
    <property type="term" value="F:oxidoreductase activity"/>
    <property type="evidence" value="ECO:0007669"/>
    <property type="project" value="UniProtKB-KW"/>
</dbReference>
<dbReference type="eggNOG" id="COG0635">
    <property type="taxonomic scope" value="Bacteria"/>
</dbReference>
<evidence type="ECO:0000259" key="6">
    <source>
        <dbReference type="PROSITE" id="PS51918"/>
    </source>
</evidence>
<dbReference type="SFLD" id="SFLDG01065">
    <property type="entry name" value="anaerobic_coproporphyrinogen-I"/>
    <property type="match status" value="1"/>
</dbReference>
<dbReference type="GO" id="GO:0051539">
    <property type="term" value="F:4 iron, 4 sulfur cluster binding"/>
    <property type="evidence" value="ECO:0007669"/>
    <property type="project" value="TreeGrafter"/>
</dbReference>
<dbReference type="HOGENOM" id="CLU_027579_3_1_9"/>
<dbReference type="AlphaFoldDB" id="M1MGN6"/>
<dbReference type="InterPro" id="IPR006638">
    <property type="entry name" value="Elp3/MiaA/NifB-like_rSAM"/>
</dbReference>
<evidence type="ECO:0000256" key="2">
    <source>
        <dbReference type="ARBA" id="ARBA00022691"/>
    </source>
</evidence>
<dbReference type="GO" id="GO:0005737">
    <property type="term" value="C:cytoplasm"/>
    <property type="evidence" value="ECO:0007669"/>
    <property type="project" value="TreeGrafter"/>
</dbReference>
<evidence type="ECO:0000313" key="7">
    <source>
        <dbReference type="EMBL" id="AGF54121.1"/>
    </source>
</evidence>
<evidence type="ECO:0000256" key="4">
    <source>
        <dbReference type="ARBA" id="ARBA00023004"/>
    </source>
</evidence>
<sequence>MSEMFRLKDTEHYDYPQLSIFHDVLKQTDFDEFLKDNSYNKSSNTALYIHIPFCRTFCIFCNYYKEKPEKKLVEQLISAIIIELKYYADRMPSELKEISAVHFGGGTPTSIGISGLQQIMETIKDTFDVKEKCLFSIEGHVRDLHDSKFVRNLKKIGFNRVSFGIQTFSTDIRKKYGLLPISEVDATINNLKEYGFEDYNVDLMYNFPEQNCDEVVADINKAFDFGVNCIDLYSLNVFPNTKMENFLTRHEMYKKYIDIEKRSSYLGIYEYLEENKDCKMVMSNTISRKMDKPNLYLNTHLGANKLDGGRIIGIGPSSRGYVDGFAYKNHLDVNGYISAIKKNKHGRYLEHKLSYFERQNRLFVMFPNFTYIKKKDAVFNEYTKKTMDVLLENRYVYEDGEKYYIKPKDCYWAGNISAMFYSEEQREKMIKTLLLNRKNKLNMYNQDKMQIIGRDR</sequence>
<evidence type="ECO:0000313" key="8">
    <source>
        <dbReference type="Proteomes" id="UP000011728"/>
    </source>
</evidence>
<dbReference type="PANTHER" id="PTHR13932:SF5">
    <property type="entry name" value="RADICAL S-ADENOSYL METHIONINE DOMAIN-CONTAINING PROTEIN 1, MITOCHONDRIAL"/>
    <property type="match status" value="1"/>
</dbReference>
<dbReference type="GO" id="GO:0046872">
    <property type="term" value="F:metal ion binding"/>
    <property type="evidence" value="ECO:0007669"/>
    <property type="project" value="UniProtKB-KW"/>
</dbReference>
<dbReference type="Pfam" id="PF04055">
    <property type="entry name" value="Radical_SAM"/>
    <property type="match status" value="1"/>
</dbReference>
<dbReference type="Gene3D" id="3.20.20.70">
    <property type="entry name" value="Aldolase class I"/>
    <property type="match status" value="1"/>
</dbReference>
<dbReference type="RefSeq" id="WP_015390447.1">
    <property type="nucleotide sequence ID" value="NC_020291.1"/>
</dbReference>
<dbReference type="PANTHER" id="PTHR13932">
    <property type="entry name" value="COPROPORPHYRINIGEN III OXIDASE"/>
    <property type="match status" value="1"/>
</dbReference>
<feature type="domain" description="Radical SAM core" evidence="6">
    <location>
        <begin position="39"/>
        <end position="266"/>
    </location>
</feature>
<keyword evidence="4" id="KW-0408">Iron</keyword>
<dbReference type="InterPro" id="IPR058240">
    <property type="entry name" value="rSAM_sf"/>
</dbReference>
<dbReference type="Proteomes" id="UP000011728">
    <property type="component" value="Chromosome"/>
</dbReference>
<name>M1MGN6_9CLOT</name>
<dbReference type="SUPFAM" id="SSF102114">
    <property type="entry name" value="Radical SAM enzymes"/>
    <property type="match status" value="1"/>
</dbReference>
<evidence type="ECO:0000256" key="3">
    <source>
        <dbReference type="ARBA" id="ARBA00022723"/>
    </source>
</evidence>
<dbReference type="SFLD" id="SFLDS00029">
    <property type="entry name" value="Radical_SAM"/>
    <property type="match status" value="1"/>
</dbReference>
<proteinExistence type="predicted"/>
<dbReference type="KEGG" id="csr:Cspa_c03030"/>
<evidence type="ECO:0000256" key="1">
    <source>
        <dbReference type="ARBA" id="ARBA00017228"/>
    </source>
</evidence>
<dbReference type="STRING" id="36745.CLSAP_02980"/>
<keyword evidence="2" id="KW-0949">S-adenosyl-L-methionine</keyword>
<dbReference type="SMART" id="SM00729">
    <property type="entry name" value="Elp3"/>
    <property type="match status" value="1"/>
</dbReference>
<accession>M1MGN6</accession>
<dbReference type="GO" id="GO:0006779">
    <property type="term" value="P:porphyrin-containing compound biosynthetic process"/>
    <property type="evidence" value="ECO:0007669"/>
    <property type="project" value="TreeGrafter"/>
</dbReference>
<dbReference type="OrthoDB" id="9808022at2"/>
<reference evidence="7 8" key="1">
    <citation type="submission" date="2013-02" db="EMBL/GenBank/DDBJ databases">
        <title>Genome sequence of Clostridium saccharoperbutylacetonicum N1-4(HMT).</title>
        <authorList>
            <person name="Poehlein A."/>
            <person name="Daniel R."/>
        </authorList>
    </citation>
    <scope>NUCLEOTIDE SEQUENCE [LARGE SCALE GENOMIC DNA]</scope>
    <source>
        <strain evidence="8">N1-4(HMT)</strain>
    </source>
</reference>
<dbReference type="InterPro" id="IPR007197">
    <property type="entry name" value="rSAM"/>
</dbReference>
<organism evidence="7 8">
    <name type="scientific">Clostridium saccharoperbutylacetonicum N1-4(HMT)</name>
    <dbReference type="NCBI Taxonomy" id="931276"/>
    <lineage>
        <taxon>Bacteria</taxon>
        <taxon>Bacillati</taxon>
        <taxon>Bacillota</taxon>
        <taxon>Clostridia</taxon>
        <taxon>Eubacteriales</taxon>
        <taxon>Clostridiaceae</taxon>
        <taxon>Clostridium</taxon>
    </lineage>
</organism>
<keyword evidence="5" id="KW-0411">Iron-sulfur</keyword>
<dbReference type="CDD" id="cd01335">
    <property type="entry name" value="Radical_SAM"/>
    <property type="match status" value="1"/>
</dbReference>
<protein>
    <recommendedName>
        <fullName evidence="1">Heme chaperone HemW</fullName>
    </recommendedName>
</protein>
<keyword evidence="8" id="KW-1185">Reference proteome</keyword>
<keyword evidence="3" id="KW-0479">Metal-binding</keyword>
<evidence type="ECO:0000256" key="5">
    <source>
        <dbReference type="ARBA" id="ARBA00023014"/>
    </source>
</evidence>
<dbReference type="InterPro" id="IPR034505">
    <property type="entry name" value="Coproporphyrinogen-III_oxidase"/>
</dbReference>
<dbReference type="InterPro" id="IPR013785">
    <property type="entry name" value="Aldolase_TIM"/>
</dbReference>
<dbReference type="SFLD" id="SFLDG01082">
    <property type="entry name" value="B12-binding_domain_containing"/>
    <property type="match status" value="1"/>
</dbReference>
<gene>
    <name evidence="7" type="ORF">Cspa_c03030</name>
</gene>
<keyword evidence="7" id="KW-0560">Oxidoreductase</keyword>
<dbReference type="EMBL" id="CP004121">
    <property type="protein sequence ID" value="AGF54121.1"/>
    <property type="molecule type" value="Genomic_DNA"/>
</dbReference>
<dbReference type="PROSITE" id="PS51918">
    <property type="entry name" value="RADICAL_SAM"/>
    <property type="match status" value="1"/>
</dbReference>
<dbReference type="PATRIC" id="fig|931276.5.peg.284"/>